<keyword evidence="2" id="KW-1185">Reference proteome</keyword>
<dbReference type="EMBL" id="JAAMPC010000173">
    <property type="protein sequence ID" value="KAG2243591.1"/>
    <property type="molecule type" value="Genomic_DNA"/>
</dbReference>
<dbReference type="AlphaFoldDB" id="A0A8X7TKM4"/>
<dbReference type="PANTHER" id="PTHR48203">
    <property type="entry name" value="BNAC01G40110D PROTEIN"/>
    <property type="match status" value="1"/>
</dbReference>
<reference evidence="1 2" key="1">
    <citation type="submission" date="2020-02" db="EMBL/GenBank/DDBJ databases">
        <authorList>
            <person name="Ma Q."/>
            <person name="Huang Y."/>
            <person name="Song X."/>
            <person name="Pei D."/>
        </authorList>
    </citation>
    <scope>NUCLEOTIDE SEQUENCE [LARGE SCALE GENOMIC DNA]</scope>
    <source>
        <strain evidence="1">Sxm20200214</strain>
        <tissue evidence="1">Leaf</tissue>
    </source>
</reference>
<protein>
    <recommendedName>
        <fullName evidence="3">Vacuolar protein sorting-associated protein 62</fullName>
    </recommendedName>
</protein>
<dbReference type="PANTHER" id="PTHR48203:SF3">
    <property type="entry name" value="VACUOLAR PROTEIN SORTING-ASSOCIATED PROTEIN 62"/>
    <property type="match status" value="1"/>
</dbReference>
<comment type="caution">
    <text evidence="1">The sequence shown here is derived from an EMBL/GenBank/DDBJ whole genome shotgun (WGS) entry which is preliminary data.</text>
</comment>
<name>A0A8X7TKM4_BRACI</name>
<evidence type="ECO:0000313" key="2">
    <source>
        <dbReference type="Proteomes" id="UP000886595"/>
    </source>
</evidence>
<sequence>MFWFGCDCFYWSRGISEFASEPSESNPFSLPSPLPRWPQGKGFATGRINLGEIEVVKITKFHKLWSSVSSHGKSKGVVFYRAEEVPQGFHCLGHYCQPTDKSLRGYILAARASKPANTDDLPPLKKPAGYTLVWSSNSEKNSGGYFWLPNPPVGYKAMGVIVTEEPEEPETEEVRCVREDLTESCETSEMILDVGSKHSGSPFSVWSIQPCERGMRSQGVAVGTFFCCTYDLPSNQTVRDIACLKNLDPTLHAMPNLNQVHAVIQHYGPTVYFHPEETYMPSSVQWFFKNGALLYRSGKDSQGEPINSTGSNLPSGGSNDLQFWIDLPEDEEAKSNLKKGNLETSELYVHVKPALGGTFTDVAMWIFCPFNGPATLKIGLFTLPMTRIGEHVGDWEHFTFRVCNFSGELWQMFFSQHSGGGWVDASEIEFVEGNKPAVYSSFILLSFDRPNSYSTSSKHGHASFPHPGMYLQGSSKFGIGVRNDVEKSEYVVDSSKRYVVVAAEYLGREGGVAEPCWLQYMREWGPVIAYDSGSEISKIMDLLPLVVRFSIENIVDLFPVALYGEEGPTGPKEKDNWEGDELC</sequence>
<dbReference type="Proteomes" id="UP000886595">
    <property type="component" value="Unassembled WGS sequence"/>
</dbReference>
<accession>A0A8X7TKM4</accession>
<evidence type="ECO:0000313" key="1">
    <source>
        <dbReference type="EMBL" id="KAG2243591.1"/>
    </source>
</evidence>
<gene>
    <name evidence="1" type="ORF">Bca52824_094568</name>
</gene>
<dbReference type="OrthoDB" id="188042at2759"/>
<evidence type="ECO:0008006" key="3">
    <source>
        <dbReference type="Google" id="ProtNLM"/>
    </source>
</evidence>
<dbReference type="InterPro" id="IPR009291">
    <property type="entry name" value="Vps62"/>
</dbReference>
<organism evidence="1 2">
    <name type="scientific">Brassica carinata</name>
    <name type="common">Ethiopian mustard</name>
    <name type="synonym">Abyssinian cabbage</name>
    <dbReference type="NCBI Taxonomy" id="52824"/>
    <lineage>
        <taxon>Eukaryota</taxon>
        <taxon>Viridiplantae</taxon>
        <taxon>Streptophyta</taxon>
        <taxon>Embryophyta</taxon>
        <taxon>Tracheophyta</taxon>
        <taxon>Spermatophyta</taxon>
        <taxon>Magnoliopsida</taxon>
        <taxon>eudicotyledons</taxon>
        <taxon>Gunneridae</taxon>
        <taxon>Pentapetalae</taxon>
        <taxon>rosids</taxon>
        <taxon>malvids</taxon>
        <taxon>Brassicales</taxon>
        <taxon>Brassicaceae</taxon>
        <taxon>Brassiceae</taxon>
        <taxon>Brassica</taxon>
    </lineage>
</organism>
<proteinExistence type="predicted"/>
<dbReference type="Pfam" id="PF06101">
    <property type="entry name" value="Vps62"/>
    <property type="match status" value="1"/>
</dbReference>